<keyword evidence="11" id="KW-1185">Reference proteome</keyword>
<dbReference type="PANTHER" id="PTHR43499:SF1">
    <property type="entry name" value="ABC TRANSPORTER I FAMILY MEMBER 1"/>
    <property type="match status" value="1"/>
</dbReference>
<evidence type="ECO:0000256" key="2">
    <source>
        <dbReference type="ARBA" id="ARBA00022475"/>
    </source>
</evidence>
<accession>A0ABM8U567</accession>
<evidence type="ECO:0000256" key="3">
    <source>
        <dbReference type="ARBA" id="ARBA00022519"/>
    </source>
</evidence>
<gene>
    <name evidence="10" type="primary">ccmA</name>
    <name evidence="10" type="ORF">R54767_02859</name>
</gene>
<protein>
    <submittedName>
        <fullName evidence="10">Cytochrome c biogenesis ATP-binding export protein CcmA</fullName>
    </submittedName>
</protein>
<evidence type="ECO:0000313" key="11">
    <source>
        <dbReference type="Proteomes" id="UP000789752"/>
    </source>
</evidence>
<comment type="caution">
    <text evidence="10">The sequence shown here is derived from an EMBL/GenBank/DDBJ whole genome shotgun (WGS) entry which is preliminary data.</text>
</comment>
<proteinExistence type="predicted"/>
<name>A0ABM8U567_9BURK</name>
<evidence type="ECO:0000313" key="10">
    <source>
        <dbReference type="EMBL" id="CAG4902490.1"/>
    </source>
</evidence>
<dbReference type="PROSITE" id="PS50893">
    <property type="entry name" value="ABC_TRANSPORTER_2"/>
    <property type="match status" value="1"/>
</dbReference>
<dbReference type="GO" id="GO:0005524">
    <property type="term" value="F:ATP binding"/>
    <property type="evidence" value="ECO:0007669"/>
    <property type="project" value="UniProtKB-KW"/>
</dbReference>
<evidence type="ECO:0000256" key="4">
    <source>
        <dbReference type="ARBA" id="ARBA00022741"/>
    </source>
</evidence>
<evidence type="ECO:0000259" key="9">
    <source>
        <dbReference type="PROSITE" id="PS50893"/>
    </source>
</evidence>
<evidence type="ECO:0000256" key="7">
    <source>
        <dbReference type="ARBA" id="ARBA00022967"/>
    </source>
</evidence>
<keyword evidence="8" id="KW-0472">Membrane</keyword>
<dbReference type="InterPro" id="IPR005895">
    <property type="entry name" value="ABC_transptr_haem_export_CcmA"/>
</dbReference>
<dbReference type="NCBIfam" id="NF010061">
    <property type="entry name" value="PRK13538.1"/>
    <property type="match status" value="1"/>
</dbReference>
<keyword evidence="1" id="KW-0813">Transport</keyword>
<dbReference type="SMART" id="SM00382">
    <property type="entry name" value="AAA"/>
    <property type="match status" value="1"/>
</dbReference>
<dbReference type="Gene3D" id="3.40.50.300">
    <property type="entry name" value="P-loop containing nucleotide triphosphate hydrolases"/>
    <property type="match status" value="1"/>
</dbReference>
<dbReference type="NCBIfam" id="TIGR01189">
    <property type="entry name" value="ccmA"/>
    <property type="match status" value="1"/>
</dbReference>
<evidence type="ECO:0000256" key="5">
    <source>
        <dbReference type="ARBA" id="ARBA00022748"/>
    </source>
</evidence>
<keyword evidence="4" id="KW-0547">Nucleotide-binding</keyword>
<dbReference type="InterPro" id="IPR017871">
    <property type="entry name" value="ABC_transporter-like_CS"/>
</dbReference>
<dbReference type="Proteomes" id="UP000789752">
    <property type="component" value="Unassembled WGS sequence"/>
</dbReference>
<evidence type="ECO:0000256" key="6">
    <source>
        <dbReference type="ARBA" id="ARBA00022840"/>
    </source>
</evidence>
<keyword evidence="2" id="KW-1003">Cell membrane</keyword>
<dbReference type="InterPro" id="IPR027417">
    <property type="entry name" value="P-loop_NTPase"/>
</dbReference>
<keyword evidence="6 10" id="KW-0067">ATP-binding</keyword>
<keyword evidence="3" id="KW-0997">Cell inner membrane</keyword>
<dbReference type="RefSeq" id="WP_228979168.1">
    <property type="nucleotide sequence ID" value="NZ_CAJQYY010000015.1"/>
</dbReference>
<evidence type="ECO:0000256" key="1">
    <source>
        <dbReference type="ARBA" id="ARBA00022448"/>
    </source>
</evidence>
<dbReference type="SUPFAM" id="SSF52540">
    <property type="entry name" value="P-loop containing nucleoside triphosphate hydrolases"/>
    <property type="match status" value="1"/>
</dbReference>
<dbReference type="Pfam" id="PF00005">
    <property type="entry name" value="ABC_tran"/>
    <property type="match status" value="1"/>
</dbReference>
<dbReference type="EMBL" id="CAJQYY010000015">
    <property type="protein sequence ID" value="CAG4902490.1"/>
    <property type="molecule type" value="Genomic_DNA"/>
</dbReference>
<dbReference type="PANTHER" id="PTHR43499">
    <property type="entry name" value="ABC TRANSPORTER I FAMILY MEMBER 1"/>
    <property type="match status" value="1"/>
</dbReference>
<dbReference type="InterPro" id="IPR003593">
    <property type="entry name" value="AAA+_ATPase"/>
</dbReference>
<dbReference type="InterPro" id="IPR003439">
    <property type="entry name" value="ABC_transporter-like_ATP-bd"/>
</dbReference>
<feature type="domain" description="ABC transporter" evidence="9">
    <location>
        <begin position="16"/>
        <end position="229"/>
    </location>
</feature>
<organism evidence="10 11">
    <name type="scientific">Paraburkholderia gardini</name>
    <dbReference type="NCBI Taxonomy" id="2823469"/>
    <lineage>
        <taxon>Bacteria</taxon>
        <taxon>Pseudomonadati</taxon>
        <taxon>Pseudomonadota</taxon>
        <taxon>Betaproteobacteria</taxon>
        <taxon>Burkholderiales</taxon>
        <taxon>Burkholderiaceae</taxon>
        <taxon>Paraburkholderia</taxon>
    </lineage>
</organism>
<keyword evidence="7" id="KW-1278">Translocase</keyword>
<evidence type="ECO:0000256" key="8">
    <source>
        <dbReference type="ARBA" id="ARBA00023136"/>
    </source>
</evidence>
<dbReference type="PROSITE" id="PS00211">
    <property type="entry name" value="ABC_TRANSPORTER_1"/>
    <property type="match status" value="1"/>
</dbReference>
<sequence>MRATSRPEGEAAPALLSVASLAFCRGGETIFSDVSFEADAGEVLQIHGANGSGKTTLLRLLAGLLRPAAGTIRWRGLDTRRQSETWRRTLAYVGHANAVSRDLTVIENVRFAARLGAASAHDATAACPEREVLGRLGLAGCENRLAGTLSQGQQRRIAMARLLMECKPLWLLDEPAAALDAESTRLIGACIAEHVERGGIAVMTTHLPIDTAPDATRYLCFERAASCSI</sequence>
<keyword evidence="5" id="KW-0201">Cytochrome c-type biogenesis</keyword>
<reference evidence="10 11" key="1">
    <citation type="submission" date="2021-04" db="EMBL/GenBank/DDBJ databases">
        <authorList>
            <person name="Vanwijnsberghe S."/>
        </authorList>
    </citation>
    <scope>NUCLEOTIDE SEQUENCE [LARGE SCALE GENOMIC DNA]</scope>
    <source>
        <strain evidence="10 11">LMG 32171</strain>
    </source>
</reference>